<proteinExistence type="predicted"/>
<name>A0A1F6WZX9_9BACT</name>
<dbReference type="GO" id="GO:0006457">
    <property type="term" value="P:protein folding"/>
    <property type="evidence" value="ECO:0007669"/>
    <property type="project" value="InterPro"/>
</dbReference>
<feature type="coiled-coil region" evidence="3">
    <location>
        <begin position="265"/>
        <end position="319"/>
    </location>
</feature>
<dbReference type="AlphaFoldDB" id="A0A1F6WZX9"/>
<dbReference type="Pfam" id="PF05697">
    <property type="entry name" value="Trigger_N"/>
    <property type="match status" value="1"/>
</dbReference>
<dbReference type="SUPFAM" id="SSF109998">
    <property type="entry name" value="Triger factor/SurA peptide-binding domain-like"/>
    <property type="match status" value="1"/>
</dbReference>
<dbReference type="SUPFAM" id="SSF102735">
    <property type="entry name" value="Trigger factor ribosome-binding domain"/>
    <property type="match status" value="1"/>
</dbReference>
<keyword evidence="3" id="KW-0175">Coiled coil</keyword>
<dbReference type="GO" id="GO:0015031">
    <property type="term" value="P:protein transport"/>
    <property type="evidence" value="ECO:0007669"/>
    <property type="project" value="InterPro"/>
</dbReference>
<protein>
    <submittedName>
        <fullName evidence="6">Uncharacterized protein</fullName>
    </submittedName>
</protein>
<dbReference type="Pfam" id="PF05698">
    <property type="entry name" value="Trigger_C"/>
    <property type="match status" value="1"/>
</dbReference>
<feature type="coiled-coil region" evidence="3">
    <location>
        <begin position="198"/>
        <end position="225"/>
    </location>
</feature>
<dbReference type="InterPro" id="IPR036611">
    <property type="entry name" value="Trigger_fac_ribosome-bd_sf"/>
</dbReference>
<dbReference type="GO" id="GO:0003755">
    <property type="term" value="F:peptidyl-prolyl cis-trans isomerase activity"/>
    <property type="evidence" value="ECO:0007669"/>
    <property type="project" value="UniProtKB-KW"/>
</dbReference>
<feature type="domain" description="Trigger factor C-terminal" evidence="5">
    <location>
        <begin position="195"/>
        <end position="332"/>
    </location>
</feature>
<dbReference type="Proteomes" id="UP000177001">
    <property type="component" value="Unassembled WGS sequence"/>
</dbReference>
<evidence type="ECO:0000313" key="7">
    <source>
        <dbReference type="Proteomes" id="UP000177001"/>
    </source>
</evidence>
<evidence type="ECO:0000259" key="5">
    <source>
        <dbReference type="Pfam" id="PF05698"/>
    </source>
</evidence>
<dbReference type="InterPro" id="IPR027304">
    <property type="entry name" value="Trigger_fact/SurA_dom_sf"/>
</dbReference>
<organism evidence="6 7">
    <name type="scientific">Candidatus Nomurabacteria bacterium RIFCSPLOWO2_01_FULL_36_16</name>
    <dbReference type="NCBI Taxonomy" id="1801767"/>
    <lineage>
        <taxon>Bacteria</taxon>
        <taxon>Candidatus Nomuraibacteriota</taxon>
    </lineage>
</organism>
<dbReference type="InterPro" id="IPR008880">
    <property type="entry name" value="Trigger_fac_C"/>
</dbReference>
<reference evidence="6 7" key="1">
    <citation type="journal article" date="2016" name="Nat. Commun.">
        <title>Thousands of microbial genomes shed light on interconnected biogeochemical processes in an aquifer system.</title>
        <authorList>
            <person name="Anantharaman K."/>
            <person name="Brown C.T."/>
            <person name="Hug L.A."/>
            <person name="Sharon I."/>
            <person name="Castelle C.J."/>
            <person name="Probst A.J."/>
            <person name="Thomas B.C."/>
            <person name="Singh A."/>
            <person name="Wilkins M.J."/>
            <person name="Karaoz U."/>
            <person name="Brodie E.L."/>
            <person name="Williams K.H."/>
            <person name="Hubbard S.S."/>
            <person name="Banfield J.F."/>
        </authorList>
    </citation>
    <scope>NUCLEOTIDE SEQUENCE [LARGE SCALE GENOMIC DNA]</scope>
</reference>
<dbReference type="EMBL" id="MFUR01000002">
    <property type="protein sequence ID" value="OGI87451.1"/>
    <property type="molecule type" value="Genomic_DNA"/>
</dbReference>
<evidence type="ECO:0000256" key="3">
    <source>
        <dbReference type="SAM" id="Coils"/>
    </source>
</evidence>
<evidence type="ECO:0000256" key="1">
    <source>
        <dbReference type="ARBA" id="ARBA00023110"/>
    </source>
</evidence>
<evidence type="ECO:0000256" key="2">
    <source>
        <dbReference type="ARBA" id="ARBA00023235"/>
    </source>
</evidence>
<accession>A0A1F6WZX9</accession>
<keyword evidence="1" id="KW-0697">Rotamase</keyword>
<dbReference type="Gene3D" id="3.30.70.1050">
    <property type="entry name" value="Trigger factor ribosome-binding domain"/>
    <property type="match status" value="1"/>
</dbReference>
<feature type="domain" description="Trigger factor ribosome-binding bacterial" evidence="4">
    <location>
        <begin position="1"/>
        <end position="152"/>
    </location>
</feature>
<dbReference type="InterPro" id="IPR008881">
    <property type="entry name" value="Trigger_fac_ribosome-bd_bac"/>
</dbReference>
<evidence type="ECO:0000259" key="4">
    <source>
        <dbReference type="Pfam" id="PF05697"/>
    </source>
</evidence>
<keyword evidence="2" id="KW-0413">Isomerase</keyword>
<evidence type="ECO:0000313" key="6">
    <source>
        <dbReference type="EMBL" id="OGI87451.1"/>
    </source>
</evidence>
<dbReference type="Gene3D" id="1.10.3120.10">
    <property type="entry name" value="Trigger factor, C-terminal domain"/>
    <property type="match status" value="1"/>
</dbReference>
<sequence length="347" mass="40147">MRVTVKKLPSSVIEIEGELESNLFESYFNKALKKLGENLKLDGFRKGKIPESVLHSNIPEINILEEMANLALSEHYPKIIEGEKIDPISRPEISITKLARKNPLGFKIKTAILPEIKLPDYKEIAKKIISKIREEQKNIVVSEEDLEKTIADIRKSRAAKIKMANSQESSPENDTKELPEFNDEFVRALGPFENVEDFKIKLKENIKLEKENEQKENTRLKIIEKIIEDSALDMPEILIEMELDKILYKMESDIAAMGLKFEDYLKQLNKTKENLRGDFRAESEKRAKLALLLNKIGKVEKITIDKKELDEEVARIMERYKDADPERAKMHIENVLTNEKIFQLLES</sequence>
<dbReference type="InterPro" id="IPR037041">
    <property type="entry name" value="Trigger_fac_C_sf"/>
</dbReference>
<gene>
    <name evidence="6" type="ORF">A3A91_02095</name>
</gene>
<comment type="caution">
    <text evidence="6">The sequence shown here is derived from an EMBL/GenBank/DDBJ whole genome shotgun (WGS) entry which is preliminary data.</text>
</comment>